<dbReference type="PROSITE" id="PS01359">
    <property type="entry name" value="ZF_PHD_1"/>
    <property type="match status" value="1"/>
</dbReference>
<dbReference type="InterPro" id="IPR001965">
    <property type="entry name" value="Znf_PHD"/>
</dbReference>
<protein>
    <recommendedName>
        <fullName evidence="9">Zinc finger PHD-type domain-containing protein</fullName>
    </recommendedName>
</protein>
<dbReference type="PROSITE" id="PS51038">
    <property type="entry name" value="BAH"/>
    <property type="match status" value="1"/>
</dbReference>
<dbReference type="GO" id="GO:0003682">
    <property type="term" value="F:chromatin binding"/>
    <property type="evidence" value="ECO:0007669"/>
    <property type="project" value="InterPro"/>
</dbReference>
<evidence type="ECO:0000313" key="7">
    <source>
        <dbReference type="EMBL" id="CAL1397383.1"/>
    </source>
</evidence>
<dbReference type="Gene3D" id="3.30.40.10">
    <property type="entry name" value="Zinc/RING finger domain, C3HC4 (zinc finger)"/>
    <property type="match status" value="1"/>
</dbReference>
<keyword evidence="8" id="KW-1185">Reference proteome</keyword>
<sequence length="214" mass="23997">MAGTGRGGVPIGNKKPEANAAAADEKDLRSYTISLFPRLTVKVGDNVQMKFGAAKIERLFQTSKGVYFNARFYIRSRDTRLAILPFISKRELFLAESTEIRCVTSIESKVTVHSAEEYFEFKNAGFLIRARLHDLRICLCEMPWNPDVPMMECKDCGELFHPACVGMTRDEAAENAANGIDYVCSECNSQVAAGLPNQWQREVVTKNEATKLFR</sequence>
<evidence type="ECO:0000256" key="2">
    <source>
        <dbReference type="ARBA" id="ARBA00022771"/>
    </source>
</evidence>
<name>A0AAV2FGK3_9ROSI</name>
<dbReference type="InterPro" id="IPR019786">
    <property type="entry name" value="Zinc_finger_PHD-type_CS"/>
</dbReference>
<feature type="domain" description="BAH" evidence="6">
    <location>
        <begin position="31"/>
        <end position="155"/>
    </location>
</feature>
<keyword evidence="1" id="KW-0479">Metal-binding</keyword>
<feature type="domain" description="PHD-type" evidence="5">
    <location>
        <begin position="135"/>
        <end position="190"/>
    </location>
</feature>
<dbReference type="InterPro" id="IPR011011">
    <property type="entry name" value="Znf_FYVE_PHD"/>
</dbReference>
<evidence type="ECO:0008006" key="9">
    <source>
        <dbReference type="Google" id="ProtNLM"/>
    </source>
</evidence>
<organism evidence="7 8">
    <name type="scientific">Linum trigynum</name>
    <dbReference type="NCBI Taxonomy" id="586398"/>
    <lineage>
        <taxon>Eukaryota</taxon>
        <taxon>Viridiplantae</taxon>
        <taxon>Streptophyta</taxon>
        <taxon>Embryophyta</taxon>
        <taxon>Tracheophyta</taxon>
        <taxon>Spermatophyta</taxon>
        <taxon>Magnoliopsida</taxon>
        <taxon>eudicotyledons</taxon>
        <taxon>Gunneridae</taxon>
        <taxon>Pentapetalae</taxon>
        <taxon>rosids</taxon>
        <taxon>fabids</taxon>
        <taxon>Malpighiales</taxon>
        <taxon>Linaceae</taxon>
        <taxon>Linum</taxon>
    </lineage>
</organism>
<evidence type="ECO:0000256" key="4">
    <source>
        <dbReference type="PROSITE-ProRule" id="PRU00146"/>
    </source>
</evidence>
<proteinExistence type="predicted"/>
<dbReference type="InterPro" id="IPR001025">
    <property type="entry name" value="BAH_dom"/>
</dbReference>
<dbReference type="InterPro" id="IPR019787">
    <property type="entry name" value="Znf_PHD-finger"/>
</dbReference>
<dbReference type="InterPro" id="IPR043151">
    <property type="entry name" value="BAH_sf"/>
</dbReference>
<evidence type="ECO:0000256" key="3">
    <source>
        <dbReference type="ARBA" id="ARBA00022833"/>
    </source>
</evidence>
<evidence type="ECO:0000259" key="6">
    <source>
        <dbReference type="PROSITE" id="PS51038"/>
    </source>
</evidence>
<dbReference type="EMBL" id="OZ034819">
    <property type="protein sequence ID" value="CAL1397383.1"/>
    <property type="molecule type" value="Genomic_DNA"/>
</dbReference>
<dbReference type="PROSITE" id="PS50016">
    <property type="entry name" value="ZF_PHD_2"/>
    <property type="match status" value="1"/>
</dbReference>
<dbReference type="InterPro" id="IPR013083">
    <property type="entry name" value="Znf_RING/FYVE/PHD"/>
</dbReference>
<gene>
    <name evidence="7" type="ORF">LTRI10_LOCUS37688</name>
</gene>
<evidence type="ECO:0000313" key="8">
    <source>
        <dbReference type="Proteomes" id="UP001497516"/>
    </source>
</evidence>
<dbReference type="SMART" id="SM00249">
    <property type="entry name" value="PHD"/>
    <property type="match status" value="1"/>
</dbReference>
<dbReference type="Gene3D" id="2.30.30.490">
    <property type="match status" value="1"/>
</dbReference>
<accession>A0AAV2FGK3</accession>
<dbReference type="GO" id="GO:0008270">
    <property type="term" value="F:zinc ion binding"/>
    <property type="evidence" value="ECO:0007669"/>
    <property type="project" value="UniProtKB-KW"/>
</dbReference>
<evidence type="ECO:0000259" key="5">
    <source>
        <dbReference type="PROSITE" id="PS50016"/>
    </source>
</evidence>
<dbReference type="PANTHER" id="PTHR46364">
    <property type="entry name" value="OS08G0421900 PROTEIN"/>
    <property type="match status" value="1"/>
</dbReference>
<keyword evidence="3" id="KW-0862">Zinc</keyword>
<dbReference type="AlphaFoldDB" id="A0AAV2FGK3"/>
<dbReference type="Proteomes" id="UP001497516">
    <property type="component" value="Chromosome 6"/>
</dbReference>
<evidence type="ECO:0000256" key="1">
    <source>
        <dbReference type="ARBA" id="ARBA00022723"/>
    </source>
</evidence>
<dbReference type="Pfam" id="PF00628">
    <property type="entry name" value="PHD"/>
    <property type="match status" value="1"/>
</dbReference>
<keyword evidence="2 4" id="KW-0863">Zinc-finger</keyword>
<reference evidence="7 8" key="1">
    <citation type="submission" date="2024-04" db="EMBL/GenBank/DDBJ databases">
        <authorList>
            <person name="Fracassetti M."/>
        </authorList>
    </citation>
    <scope>NUCLEOTIDE SEQUENCE [LARGE SCALE GENOMIC DNA]</scope>
</reference>
<dbReference type="SUPFAM" id="SSF57903">
    <property type="entry name" value="FYVE/PHD zinc finger"/>
    <property type="match status" value="1"/>
</dbReference>